<dbReference type="EnsemblPlants" id="Pp3c10_21861V3.1">
    <property type="protein sequence ID" value="PAC:32902395.CDS.1"/>
    <property type="gene ID" value="Pp3c10_21861"/>
</dbReference>
<dbReference type="Proteomes" id="UP000006727">
    <property type="component" value="Chromosome 10"/>
</dbReference>
<keyword evidence="3" id="KW-1185">Reference proteome</keyword>
<sequence>MINTLGLQNMNWVGLQPGNRCGSGNWSLSDMHIDWIISPNAGPWATFFYSYAQSQYAMINTDSPRYKNPSSCRSIP</sequence>
<reference evidence="1 3" key="1">
    <citation type="journal article" date="2008" name="Science">
        <title>The Physcomitrella genome reveals evolutionary insights into the conquest of land by plants.</title>
        <authorList>
            <person name="Rensing S."/>
            <person name="Lang D."/>
            <person name="Zimmer A."/>
            <person name="Terry A."/>
            <person name="Salamov A."/>
            <person name="Shapiro H."/>
            <person name="Nishiyama T."/>
            <person name="Perroud P.-F."/>
            <person name="Lindquist E."/>
            <person name="Kamisugi Y."/>
            <person name="Tanahashi T."/>
            <person name="Sakakibara K."/>
            <person name="Fujita T."/>
            <person name="Oishi K."/>
            <person name="Shin-I T."/>
            <person name="Kuroki Y."/>
            <person name="Toyoda A."/>
            <person name="Suzuki Y."/>
            <person name="Hashimoto A."/>
            <person name="Yamaguchi K."/>
            <person name="Sugano A."/>
            <person name="Kohara Y."/>
            <person name="Fujiyama A."/>
            <person name="Anterola A."/>
            <person name="Aoki S."/>
            <person name="Ashton N."/>
            <person name="Barbazuk W.B."/>
            <person name="Barker E."/>
            <person name="Bennetzen J."/>
            <person name="Bezanilla M."/>
            <person name="Blankenship R."/>
            <person name="Cho S.H."/>
            <person name="Dutcher S."/>
            <person name="Estelle M."/>
            <person name="Fawcett J.A."/>
            <person name="Gundlach H."/>
            <person name="Hanada K."/>
            <person name="Heyl A."/>
            <person name="Hicks K.A."/>
            <person name="Hugh J."/>
            <person name="Lohr M."/>
            <person name="Mayer K."/>
            <person name="Melkozernov A."/>
            <person name="Murata T."/>
            <person name="Nelson D."/>
            <person name="Pils B."/>
            <person name="Prigge M."/>
            <person name="Reiss B."/>
            <person name="Renner T."/>
            <person name="Rombauts S."/>
            <person name="Rushton P."/>
            <person name="Sanderfoot A."/>
            <person name="Schween G."/>
            <person name="Shiu S.-H."/>
            <person name="Stueber K."/>
            <person name="Theodoulou F.L."/>
            <person name="Tu H."/>
            <person name="Van de Peer Y."/>
            <person name="Verrier P.J."/>
            <person name="Waters E."/>
            <person name="Wood A."/>
            <person name="Yang L."/>
            <person name="Cove D."/>
            <person name="Cuming A."/>
            <person name="Hasebe M."/>
            <person name="Lucas S."/>
            <person name="Mishler D.B."/>
            <person name="Reski R."/>
            <person name="Grigoriev I."/>
            <person name="Quatrano R.S."/>
            <person name="Boore J.L."/>
        </authorList>
    </citation>
    <scope>NUCLEOTIDE SEQUENCE [LARGE SCALE GENOMIC DNA]</scope>
    <source>
        <strain evidence="2 3">cv. Gransden 2004</strain>
    </source>
</reference>
<evidence type="ECO:0000313" key="1">
    <source>
        <dbReference type="EMBL" id="PNR47115.1"/>
    </source>
</evidence>
<dbReference type="InParanoid" id="A0A2K1K019"/>
<evidence type="ECO:0000313" key="3">
    <source>
        <dbReference type="Proteomes" id="UP000006727"/>
    </source>
</evidence>
<dbReference type="EMBL" id="ABEU02000010">
    <property type="protein sequence ID" value="PNR47115.1"/>
    <property type="molecule type" value="Genomic_DNA"/>
</dbReference>
<accession>A0A2K1K019</accession>
<reference evidence="2" key="3">
    <citation type="submission" date="2020-12" db="UniProtKB">
        <authorList>
            <consortium name="EnsemblPlants"/>
        </authorList>
    </citation>
    <scope>IDENTIFICATION</scope>
</reference>
<evidence type="ECO:0000313" key="2">
    <source>
        <dbReference type="EnsemblPlants" id="PAC:32902395.CDS.1"/>
    </source>
</evidence>
<reference evidence="1 3" key="2">
    <citation type="journal article" date="2018" name="Plant J.">
        <title>The Physcomitrella patens chromosome-scale assembly reveals moss genome structure and evolution.</title>
        <authorList>
            <person name="Lang D."/>
            <person name="Ullrich K.K."/>
            <person name="Murat F."/>
            <person name="Fuchs J."/>
            <person name="Jenkins J."/>
            <person name="Haas F.B."/>
            <person name="Piednoel M."/>
            <person name="Gundlach H."/>
            <person name="Van Bel M."/>
            <person name="Meyberg R."/>
            <person name="Vives C."/>
            <person name="Morata J."/>
            <person name="Symeonidi A."/>
            <person name="Hiss M."/>
            <person name="Muchero W."/>
            <person name="Kamisugi Y."/>
            <person name="Saleh O."/>
            <person name="Blanc G."/>
            <person name="Decker E.L."/>
            <person name="van Gessel N."/>
            <person name="Grimwood J."/>
            <person name="Hayes R.D."/>
            <person name="Graham S.W."/>
            <person name="Gunter L.E."/>
            <person name="McDaniel S.F."/>
            <person name="Hoernstein S.N.W."/>
            <person name="Larsson A."/>
            <person name="Li F.W."/>
            <person name="Perroud P.F."/>
            <person name="Phillips J."/>
            <person name="Ranjan P."/>
            <person name="Rokshar D.S."/>
            <person name="Rothfels C.J."/>
            <person name="Schneider L."/>
            <person name="Shu S."/>
            <person name="Stevenson D.W."/>
            <person name="Thummler F."/>
            <person name="Tillich M."/>
            <person name="Villarreal Aguilar J.C."/>
            <person name="Widiez T."/>
            <person name="Wong G.K."/>
            <person name="Wymore A."/>
            <person name="Zhang Y."/>
            <person name="Zimmer A.D."/>
            <person name="Quatrano R.S."/>
            <person name="Mayer K.F.X."/>
            <person name="Goodstein D."/>
            <person name="Casacuberta J.M."/>
            <person name="Vandepoele K."/>
            <person name="Reski R."/>
            <person name="Cuming A.C."/>
            <person name="Tuskan G.A."/>
            <person name="Maumus F."/>
            <person name="Salse J."/>
            <person name="Schmutz J."/>
            <person name="Rensing S.A."/>
        </authorList>
    </citation>
    <scope>NUCLEOTIDE SEQUENCE [LARGE SCALE GENOMIC DNA]</scope>
    <source>
        <strain evidence="2 3">cv. Gransden 2004</strain>
    </source>
</reference>
<dbReference type="AlphaFoldDB" id="A0A2K1K019"/>
<name>A0A2K1K019_PHYPA</name>
<dbReference type="Gramene" id="Pp3c10_21861V3.1">
    <property type="protein sequence ID" value="PAC:32902395.CDS.1"/>
    <property type="gene ID" value="Pp3c10_21861"/>
</dbReference>
<proteinExistence type="predicted"/>
<gene>
    <name evidence="1" type="ORF">PHYPA_014235</name>
</gene>
<protein>
    <submittedName>
        <fullName evidence="1 2">Uncharacterized protein</fullName>
    </submittedName>
</protein>
<organism evidence="1">
    <name type="scientific">Physcomitrium patens</name>
    <name type="common">Spreading-leaved earth moss</name>
    <name type="synonym">Physcomitrella patens</name>
    <dbReference type="NCBI Taxonomy" id="3218"/>
    <lineage>
        <taxon>Eukaryota</taxon>
        <taxon>Viridiplantae</taxon>
        <taxon>Streptophyta</taxon>
        <taxon>Embryophyta</taxon>
        <taxon>Bryophyta</taxon>
        <taxon>Bryophytina</taxon>
        <taxon>Bryopsida</taxon>
        <taxon>Funariidae</taxon>
        <taxon>Funariales</taxon>
        <taxon>Funariaceae</taxon>
        <taxon>Physcomitrium</taxon>
    </lineage>
</organism>